<evidence type="ECO:0000313" key="15">
    <source>
        <dbReference type="Proteomes" id="UP001209878"/>
    </source>
</evidence>
<sequence length="422" mass="47728">YFVFVAAHIEVIPCKVCSDKSSGVHYGVITCEGCKGFFRRSQAGPVNYQCPRNKNCVIDRVNRNRCQYCRLQKCLALGMSRDAVKFGRMSKKQRERVEDEANYHKRRVSLNGFDGEENSPGFPAGQFQFPTNGYLPASYPNSQTIPAGYTMQVPPETVNYTTNSDVILKTTEEVDLGLLSKAIADAHARTCLFTNDQIEQMRAQSYTDDQLEMFKQMTHRQLWVEIAEKLTVAVQQIIEFAKMVPGFMSLLQDDQIMLLKGGSFEIALLRLCTAYDIQTNSVIFGASFIPLEAFTNLNDDEKKVMTTIFEFAREVIKLKLTDTELSLMCALALIDPTRPGVKDTIVIRKLSERIEAALKLELGKNHVEEDQMLMGLLEKIPLLHMLSARHGSILGRFKQENPDVEFPALHKELFSLEGIETQ</sequence>
<gene>
    <name evidence="14" type="ORF">NP493_944g01050</name>
</gene>
<dbReference type="PRINTS" id="PR00047">
    <property type="entry name" value="STROIDFINGER"/>
</dbReference>
<evidence type="ECO:0000256" key="4">
    <source>
        <dbReference type="ARBA" id="ARBA00022771"/>
    </source>
</evidence>
<dbReference type="CDD" id="cd06968">
    <property type="entry name" value="NR_DBD_ROR"/>
    <property type="match status" value="1"/>
</dbReference>
<proteinExistence type="inferred from homology"/>
<evidence type="ECO:0008006" key="16">
    <source>
        <dbReference type="Google" id="ProtNLM"/>
    </source>
</evidence>
<dbReference type="GO" id="GO:0005634">
    <property type="term" value="C:nucleus"/>
    <property type="evidence" value="ECO:0007669"/>
    <property type="project" value="UniProtKB-SubCell"/>
</dbReference>
<dbReference type="SUPFAM" id="SSF57716">
    <property type="entry name" value="Glucocorticoid receptor-like (DNA-binding domain)"/>
    <property type="match status" value="1"/>
</dbReference>
<evidence type="ECO:0000256" key="3">
    <source>
        <dbReference type="ARBA" id="ARBA00022723"/>
    </source>
</evidence>
<evidence type="ECO:0000256" key="10">
    <source>
        <dbReference type="ARBA" id="ARBA00023242"/>
    </source>
</evidence>
<dbReference type="InterPro" id="IPR001728">
    <property type="entry name" value="ThyrH_rcpt"/>
</dbReference>
<dbReference type="SUPFAM" id="SSF48508">
    <property type="entry name" value="Nuclear receptor ligand-binding domain"/>
    <property type="match status" value="1"/>
</dbReference>
<keyword evidence="15" id="KW-1185">Reference proteome</keyword>
<evidence type="ECO:0000256" key="1">
    <source>
        <dbReference type="ARBA" id="ARBA00004123"/>
    </source>
</evidence>
<organism evidence="14 15">
    <name type="scientific">Ridgeia piscesae</name>
    <name type="common">Tubeworm</name>
    <dbReference type="NCBI Taxonomy" id="27915"/>
    <lineage>
        <taxon>Eukaryota</taxon>
        <taxon>Metazoa</taxon>
        <taxon>Spiralia</taxon>
        <taxon>Lophotrochozoa</taxon>
        <taxon>Annelida</taxon>
        <taxon>Polychaeta</taxon>
        <taxon>Sedentaria</taxon>
        <taxon>Canalipalpata</taxon>
        <taxon>Sabellida</taxon>
        <taxon>Siboglinidae</taxon>
        <taxon>Ridgeia</taxon>
    </lineage>
</organism>
<dbReference type="InterPro" id="IPR001723">
    <property type="entry name" value="Nuclear_hrmn_rcpt"/>
</dbReference>
<evidence type="ECO:0000256" key="2">
    <source>
        <dbReference type="ARBA" id="ARBA00008092"/>
    </source>
</evidence>
<name>A0AAD9KK44_RIDPI</name>
<evidence type="ECO:0000256" key="11">
    <source>
        <dbReference type="RuleBase" id="RU004334"/>
    </source>
</evidence>
<keyword evidence="3 11" id="KW-0479">Metal-binding</keyword>
<dbReference type="GO" id="GO:0008270">
    <property type="term" value="F:zinc ion binding"/>
    <property type="evidence" value="ECO:0007669"/>
    <property type="project" value="UniProtKB-KW"/>
</dbReference>
<comment type="subcellular location">
    <subcellularLocation>
        <location evidence="1 11">Nucleus</location>
    </subcellularLocation>
</comment>
<keyword evidence="4 11" id="KW-0863">Zinc-finger</keyword>
<evidence type="ECO:0000259" key="13">
    <source>
        <dbReference type="PROSITE" id="PS51843"/>
    </source>
</evidence>
<reference evidence="14" key="1">
    <citation type="journal article" date="2023" name="Mol. Biol. Evol.">
        <title>Third-Generation Sequencing Reveals the Adaptive Role of the Epigenome in Three Deep-Sea Polychaetes.</title>
        <authorList>
            <person name="Perez M."/>
            <person name="Aroh O."/>
            <person name="Sun Y."/>
            <person name="Lan Y."/>
            <person name="Juniper S.K."/>
            <person name="Young C.R."/>
            <person name="Angers B."/>
            <person name="Qian P.Y."/>
        </authorList>
    </citation>
    <scope>NUCLEOTIDE SEQUENCE</scope>
    <source>
        <strain evidence="14">R07B-5</strain>
    </source>
</reference>
<feature type="domain" description="NR LBD" evidence="13">
    <location>
        <begin position="175"/>
        <end position="416"/>
    </location>
</feature>
<comment type="similarity">
    <text evidence="2">Belongs to the nuclear hormone receptor family. NR1 subfamily.</text>
</comment>
<dbReference type="PRINTS" id="PR00546">
    <property type="entry name" value="THYROIDHORMR"/>
</dbReference>
<dbReference type="PRINTS" id="PR00398">
    <property type="entry name" value="STRDHORMONER"/>
</dbReference>
<dbReference type="PANTHER" id="PTHR45805:SF2">
    <property type="entry name" value="NUCLEAR HORMONE RECEPTOR HR3-RELATED"/>
    <property type="match status" value="1"/>
</dbReference>
<keyword evidence="5 11" id="KW-0862">Zinc</keyword>
<keyword evidence="7 11" id="KW-0238">DNA-binding</keyword>
<protein>
    <recommendedName>
        <fullName evidence="16">Nuclear hormone receptor HR3</fullName>
    </recommendedName>
</protein>
<evidence type="ECO:0000259" key="12">
    <source>
        <dbReference type="PROSITE" id="PS51030"/>
    </source>
</evidence>
<keyword evidence="10 11" id="KW-0539">Nucleus</keyword>
<dbReference type="InterPro" id="IPR001628">
    <property type="entry name" value="Znf_hrmn_rcpt"/>
</dbReference>
<dbReference type="EMBL" id="JAODUO010000943">
    <property type="protein sequence ID" value="KAK2172637.1"/>
    <property type="molecule type" value="Genomic_DNA"/>
</dbReference>
<dbReference type="PANTHER" id="PTHR45805">
    <property type="entry name" value="NUCLEAR HORMONE RECEPTOR HR3-RELATED"/>
    <property type="match status" value="1"/>
</dbReference>
<evidence type="ECO:0000256" key="5">
    <source>
        <dbReference type="ARBA" id="ARBA00022833"/>
    </source>
</evidence>
<dbReference type="Pfam" id="PF00105">
    <property type="entry name" value="zf-C4"/>
    <property type="match status" value="1"/>
</dbReference>
<dbReference type="InterPro" id="IPR044101">
    <property type="entry name" value="NR_DBD_ROR"/>
</dbReference>
<dbReference type="GO" id="GO:0004879">
    <property type="term" value="F:nuclear receptor activity"/>
    <property type="evidence" value="ECO:0007669"/>
    <property type="project" value="InterPro"/>
</dbReference>
<comment type="caution">
    <text evidence="14">The sequence shown here is derived from an EMBL/GenBank/DDBJ whole genome shotgun (WGS) entry which is preliminary data.</text>
</comment>
<accession>A0AAD9KK44</accession>
<dbReference type="Pfam" id="PF00104">
    <property type="entry name" value="Hormone_recep"/>
    <property type="match status" value="1"/>
</dbReference>
<dbReference type="InterPro" id="IPR035500">
    <property type="entry name" value="NHR-like_dom_sf"/>
</dbReference>
<dbReference type="FunFam" id="3.30.50.10:FF:000003">
    <property type="entry name" value="Nuclear orphan receptor ROR-beta"/>
    <property type="match status" value="1"/>
</dbReference>
<dbReference type="InterPro" id="IPR013088">
    <property type="entry name" value="Znf_NHR/GATA"/>
</dbReference>
<dbReference type="InterPro" id="IPR000536">
    <property type="entry name" value="Nucl_hrmn_rcpt_lig-bd"/>
</dbReference>
<evidence type="ECO:0000313" key="14">
    <source>
        <dbReference type="EMBL" id="KAK2172637.1"/>
    </source>
</evidence>
<dbReference type="SMART" id="SM00430">
    <property type="entry name" value="HOLI"/>
    <property type="match status" value="1"/>
</dbReference>
<dbReference type="Gene3D" id="1.10.565.10">
    <property type="entry name" value="Retinoid X Receptor"/>
    <property type="match status" value="1"/>
</dbReference>
<dbReference type="GO" id="GO:0000978">
    <property type="term" value="F:RNA polymerase II cis-regulatory region sequence-specific DNA binding"/>
    <property type="evidence" value="ECO:0007669"/>
    <property type="project" value="TreeGrafter"/>
</dbReference>
<evidence type="ECO:0000256" key="8">
    <source>
        <dbReference type="ARBA" id="ARBA00023163"/>
    </source>
</evidence>
<dbReference type="PROSITE" id="PS51030">
    <property type="entry name" value="NUCLEAR_REC_DBD_2"/>
    <property type="match status" value="1"/>
</dbReference>
<evidence type="ECO:0000256" key="9">
    <source>
        <dbReference type="ARBA" id="ARBA00023170"/>
    </source>
</evidence>
<dbReference type="PROSITE" id="PS00031">
    <property type="entry name" value="NUCLEAR_REC_DBD_1"/>
    <property type="match status" value="1"/>
</dbReference>
<dbReference type="Gene3D" id="3.30.50.10">
    <property type="entry name" value="Erythroid Transcription Factor GATA-1, subunit A"/>
    <property type="match status" value="1"/>
</dbReference>
<keyword evidence="8 11" id="KW-0804">Transcription</keyword>
<dbReference type="PROSITE" id="PS51843">
    <property type="entry name" value="NR_LBD"/>
    <property type="match status" value="1"/>
</dbReference>
<dbReference type="SMART" id="SM00399">
    <property type="entry name" value="ZnF_C4"/>
    <property type="match status" value="1"/>
</dbReference>
<dbReference type="Proteomes" id="UP001209878">
    <property type="component" value="Unassembled WGS sequence"/>
</dbReference>
<feature type="non-terminal residue" evidence="14">
    <location>
        <position position="422"/>
    </location>
</feature>
<keyword evidence="9 11" id="KW-0675">Receptor</keyword>
<evidence type="ECO:0000256" key="6">
    <source>
        <dbReference type="ARBA" id="ARBA00023015"/>
    </source>
</evidence>
<feature type="domain" description="Nuclear receptor" evidence="12">
    <location>
        <begin position="11"/>
        <end position="86"/>
    </location>
</feature>
<keyword evidence="6 11" id="KW-0805">Transcription regulation</keyword>
<evidence type="ECO:0000256" key="7">
    <source>
        <dbReference type="ARBA" id="ARBA00023125"/>
    </source>
</evidence>
<dbReference type="AlphaFoldDB" id="A0AAD9KK44"/>